<dbReference type="InterPro" id="IPR043130">
    <property type="entry name" value="CDP-OH_PTrfase_TM_dom"/>
</dbReference>
<dbReference type="PROSITE" id="PS00379">
    <property type="entry name" value="CDP_ALCOHOL_P_TRANSF"/>
    <property type="match status" value="1"/>
</dbReference>
<dbReference type="InterPro" id="IPR050324">
    <property type="entry name" value="CDP-alcohol_PTase-I"/>
</dbReference>
<dbReference type="AlphaFoldDB" id="A0A9D1S7D4"/>
<comment type="pathway">
    <text evidence="3">Phospholipid metabolism; phosphatidylglycerol biosynthesis; phosphatidylglycerol from CDP-diacylglycerol: step 1/2.</text>
</comment>
<comment type="function">
    <text evidence="1">This protein catalyzes the committed step to the synthesis of the acidic phospholipids.</text>
</comment>
<dbReference type="Proteomes" id="UP000824111">
    <property type="component" value="Unassembled WGS sequence"/>
</dbReference>
<dbReference type="GO" id="GO:0008444">
    <property type="term" value="F:CDP-diacylglycerol-glycerol-3-phosphate 3-phosphatidyltransferase activity"/>
    <property type="evidence" value="ECO:0007669"/>
    <property type="project" value="UniProtKB-UniRule"/>
</dbReference>
<dbReference type="GO" id="GO:0016020">
    <property type="term" value="C:membrane"/>
    <property type="evidence" value="ECO:0007669"/>
    <property type="project" value="UniProtKB-SubCell"/>
</dbReference>
<evidence type="ECO:0000256" key="9">
    <source>
        <dbReference type="ARBA" id="ARBA00022692"/>
    </source>
</evidence>
<keyword evidence="8 17" id="KW-0808">Transferase</keyword>
<protein>
    <recommendedName>
        <fullName evidence="6 16">CDP-diacylglycerol--glycerol-3-phosphate 3-phosphatidyltransferase</fullName>
        <ecNumber evidence="5 16">2.7.8.5</ecNumber>
    </recommendedName>
</protein>
<evidence type="ECO:0000256" key="4">
    <source>
        <dbReference type="ARBA" id="ARBA00010441"/>
    </source>
</evidence>
<dbReference type="PANTHER" id="PTHR14269:SF62">
    <property type="entry name" value="CDP-DIACYLGLYCEROL--GLYCEROL-3-PHOSPHATE 3-PHOSPHATIDYLTRANSFERASE 1, CHLOROPLASTIC"/>
    <property type="match status" value="1"/>
</dbReference>
<keyword evidence="10 18" id="KW-1133">Transmembrane helix</keyword>
<keyword evidence="7" id="KW-0444">Lipid biosynthesis</keyword>
<organism evidence="19 20">
    <name type="scientific">Candidatus Avimonoglobus intestinipullorum</name>
    <dbReference type="NCBI Taxonomy" id="2840699"/>
    <lineage>
        <taxon>Bacteria</taxon>
        <taxon>Bacillati</taxon>
        <taxon>Bacillota</taxon>
        <taxon>Clostridia</taxon>
        <taxon>Eubacteriales</taxon>
        <taxon>Candidatus Avimonoglobus</taxon>
    </lineage>
</organism>
<evidence type="ECO:0000256" key="5">
    <source>
        <dbReference type="ARBA" id="ARBA00013170"/>
    </source>
</evidence>
<dbReference type="InterPro" id="IPR004570">
    <property type="entry name" value="Phosphatidylglycerol_P_synth"/>
</dbReference>
<evidence type="ECO:0000256" key="12">
    <source>
        <dbReference type="ARBA" id="ARBA00023136"/>
    </source>
</evidence>
<keyword evidence="11" id="KW-0443">Lipid metabolism</keyword>
<evidence type="ECO:0000256" key="1">
    <source>
        <dbReference type="ARBA" id="ARBA00003973"/>
    </source>
</evidence>
<evidence type="ECO:0000256" key="7">
    <source>
        <dbReference type="ARBA" id="ARBA00022516"/>
    </source>
</evidence>
<evidence type="ECO:0000313" key="20">
    <source>
        <dbReference type="Proteomes" id="UP000824111"/>
    </source>
</evidence>
<comment type="catalytic activity">
    <reaction evidence="15">
        <text>a CDP-1,2-diacyl-sn-glycerol + sn-glycerol 3-phosphate = a 1,2-diacyl-sn-glycero-3-phospho-(1'-sn-glycero-3'-phosphate) + CMP + H(+)</text>
        <dbReference type="Rhea" id="RHEA:12593"/>
        <dbReference type="ChEBI" id="CHEBI:15378"/>
        <dbReference type="ChEBI" id="CHEBI:57597"/>
        <dbReference type="ChEBI" id="CHEBI:58332"/>
        <dbReference type="ChEBI" id="CHEBI:60110"/>
        <dbReference type="ChEBI" id="CHEBI:60377"/>
        <dbReference type="EC" id="2.7.8.5"/>
    </reaction>
</comment>
<evidence type="ECO:0000256" key="11">
    <source>
        <dbReference type="ARBA" id="ARBA00023098"/>
    </source>
</evidence>
<evidence type="ECO:0000256" key="3">
    <source>
        <dbReference type="ARBA" id="ARBA00005042"/>
    </source>
</evidence>
<dbReference type="EMBL" id="DVND01000191">
    <property type="protein sequence ID" value="HIU49252.1"/>
    <property type="molecule type" value="Genomic_DNA"/>
</dbReference>
<sequence length="187" mass="20705">MTTANKITILRMILVPVFMAFLLVDSVACRNVALVVFILAAVSDAVDGYIARHYNQISTFGKFMDPLADKMLTTAAFVVFLAYGRMSPWALMIILFREFMVSGIRLLAVSEGKVIAASMLGKIKTVSQMVAIIAAIILMQPIFPPVAAKMTTHTLIWISTVFTIISGLDYLIKNRHIFSAKQQVEEE</sequence>
<dbReference type="EC" id="2.7.8.5" evidence="5 16"/>
<keyword evidence="12 18" id="KW-0472">Membrane</keyword>
<evidence type="ECO:0000256" key="10">
    <source>
        <dbReference type="ARBA" id="ARBA00022989"/>
    </source>
</evidence>
<comment type="caution">
    <text evidence="19">The sequence shown here is derived from an EMBL/GenBank/DDBJ whole genome shotgun (WGS) entry which is preliminary data.</text>
</comment>
<dbReference type="GO" id="GO:0046474">
    <property type="term" value="P:glycerophospholipid biosynthetic process"/>
    <property type="evidence" value="ECO:0007669"/>
    <property type="project" value="TreeGrafter"/>
</dbReference>
<comment type="subcellular location">
    <subcellularLocation>
        <location evidence="2">Membrane</location>
        <topology evidence="2">Multi-pass membrane protein</topology>
    </subcellularLocation>
</comment>
<evidence type="ECO:0000256" key="8">
    <source>
        <dbReference type="ARBA" id="ARBA00022679"/>
    </source>
</evidence>
<evidence type="ECO:0000256" key="6">
    <source>
        <dbReference type="ARBA" id="ARBA00014944"/>
    </source>
</evidence>
<keyword evidence="9 18" id="KW-0812">Transmembrane</keyword>
<dbReference type="PANTHER" id="PTHR14269">
    <property type="entry name" value="CDP-DIACYLGLYCEROL--GLYCEROL-3-PHOSPHATE 3-PHOSPHATIDYLTRANSFERASE-RELATED"/>
    <property type="match status" value="1"/>
</dbReference>
<dbReference type="PIRSF" id="PIRSF000847">
    <property type="entry name" value="Phos_ph_gly_syn"/>
    <property type="match status" value="1"/>
</dbReference>
<dbReference type="Gene3D" id="1.20.120.1760">
    <property type="match status" value="1"/>
</dbReference>
<name>A0A9D1S7D4_9FIRM</name>
<evidence type="ECO:0000256" key="14">
    <source>
        <dbReference type="ARBA" id="ARBA00023264"/>
    </source>
</evidence>
<dbReference type="Pfam" id="PF01066">
    <property type="entry name" value="CDP-OH_P_transf"/>
    <property type="match status" value="1"/>
</dbReference>
<reference evidence="19" key="1">
    <citation type="submission" date="2020-10" db="EMBL/GenBank/DDBJ databases">
        <authorList>
            <person name="Gilroy R."/>
        </authorList>
    </citation>
    <scope>NUCLEOTIDE SEQUENCE</scope>
    <source>
        <strain evidence="19">ChiSjej4B22-9803</strain>
    </source>
</reference>
<keyword evidence="14" id="KW-1208">Phospholipid metabolism</keyword>
<dbReference type="NCBIfam" id="TIGR00560">
    <property type="entry name" value="pgsA"/>
    <property type="match status" value="1"/>
</dbReference>
<feature type="transmembrane region" description="Helical" evidence="18">
    <location>
        <begin position="7"/>
        <end position="24"/>
    </location>
</feature>
<keyword evidence="13" id="KW-0594">Phospholipid biosynthesis</keyword>
<gene>
    <name evidence="19" type="primary">pgsA</name>
    <name evidence="19" type="ORF">IAB04_07780</name>
</gene>
<evidence type="ECO:0000313" key="19">
    <source>
        <dbReference type="EMBL" id="HIU49252.1"/>
    </source>
</evidence>
<dbReference type="InterPro" id="IPR000462">
    <property type="entry name" value="CDP-OH_P_trans"/>
</dbReference>
<feature type="transmembrane region" description="Helical" evidence="18">
    <location>
        <begin position="154"/>
        <end position="172"/>
    </location>
</feature>
<evidence type="ECO:0000256" key="13">
    <source>
        <dbReference type="ARBA" id="ARBA00023209"/>
    </source>
</evidence>
<evidence type="ECO:0000256" key="2">
    <source>
        <dbReference type="ARBA" id="ARBA00004141"/>
    </source>
</evidence>
<reference evidence="19" key="2">
    <citation type="journal article" date="2021" name="PeerJ">
        <title>Extensive microbial diversity within the chicken gut microbiome revealed by metagenomics and culture.</title>
        <authorList>
            <person name="Gilroy R."/>
            <person name="Ravi A."/>
            <person name="Getino M."/>
            <person name="Pursley I."/>
            <person name="Horton D.L."/>
            <person name="Alikhan N.F."/>
            <person name="Baker D."/>
            <person name="Gharbi K."/>
            <person name="Hall N."/>
            <person name="Watson M."/>
            <person name="Adriaenssens E.M."/>
            <person name="Foster-Nyarko E."/>
            <person name="Jarju S."/>
            <person name="Secka A."/>
            <person name="Antonio M."/>
            <person name="Oren A."/>
            <person name="Chaudhuri R.R."/>
            <person name="La Ragione R."/>
            <person name="Hildebrand F."/>
            <person name="Pallen M.J."/>
        </authorList>
    </citation>
    <scope>NUCLEOTIDE SEQUENCE</scope>
    <source>
        <strain evidence="19">ChiSjej4B22-9803</strain>
    </source>
</reference>
<dbReference type="InterPro" id="IPR048254">
    <property type="entry name" value="CDP_ALCOHOL_P_TRANSF_CS"/>
</dbReference>
<comment type="similarity">
    <text evidence="4 17">Belongs to the CDP-alcohol phosphatidyltransferase class-I family.</text>
</comment>
<evidence type="ECO:0000256" key="17">
    <source>
        <dbReference type="RuleBase" id="RU003750"/>
    </source>
</evidence>
<proteinExistence type="inferred from homology"/>
<evidence type="ECO:0000256" key="15">
    <source>
        <dbReference type="ARBA" id="ARBA00048586"/>
    </source>
</evidence>
<accession>A0A9D1S7D4</accession>
<evidence type="ECO:0000256" key="18">
    <source>
        <dbReference type="SAM" id="Phobius"/>
    </source>
</evidence>
<feature type="transmembrane region" description="Helical" evidence="18">
    <location>
        <begin position="129"/>
        <end position="148"/>
    </location>
</feature>
<evidence type="ECO:0000256" key="16">
    <source>
        <dbReference type="NCBIfam" id="TIGR00560"/>
    </source>
</evidence>